<dbReference type="InterPro" id="IPR001876">
    <property type="entry name" value="Znf_RanBP2"/>
</dbReference>
<evidence type="ECO:0000256" key="1">
    <source>
        <dbReference type="ARBA" id="ARBA00022723"/>
    </source>
</evidence>
<feature type="region of interest" description="Disordered" evidence="5">
    <location>
        <begin position="283"/>
        <end position="305"/>
    </location>
</feature>
<evidence type="ECO:0000256" key="4">
    <source>
        <dbReference type="PROSITE-ProRule" id="PRU00322"/>
    </source>
</evidence>
<accession>B7FPW5</accession>
<dbReference type="eggNOG" id="KOG1558">
    <property type="taxonomic scope" value="Eukaryota"/>
</dbReference>
<dbReference type="STRING" id="556484.B7FPW5"/>
<dbReference type="Gene3D" id="4.10.1060.10">
    <property type="entry name" value="Zinc finger, RanBP2-type"/>
    <property type="match status" value="1"/>
</dbReference>
<feature type="compositionally biased region" description="Basic and acidic residues" evidence="5">
    <location>
        <begin position="290"/>
        <end position="301"/>
    </location>
</feature>
<dbReference type="InterPro" id="IPR013536">
    <property type="entry name" value="WLM_dom"/>
</dbReference>
<protein>
    <submittedName>
        <fullName evidence="8">Uncharacterized protein</fullName>
    </submittedName>
</protein>
<dbReference type="KEGG" id="pti:PHATRDRAFT_31986"/>
<dbReference type="EMBL" id="CM000605">
    <property type="protein sequence ID" value="EEC51243.1"/>
    <property type="molecule type" value="Genomic_DNA"/>
</dbReference>
<feature type="region of interest" description="Disordered" evidence="5">
    <location>
        <begin position="1"/>
        <end position="39"/>
    </location>
</feature>
<keyword evidence="2 4" id="KW-0863">Zinc-finger</keyword>
<keyword evidence="3" id="KW-0862">Zinc</keyword>
<dbReference type="GO" id="GO:0008237">
    <property type="term" value="F:metallopeptidase activity"/>
    <property type="evidence" value="ECO:0007669"/>
    <property type="project" value="TreeGrafter"/>
</dbReference>
<dbReference type="InterPro" id="IPR053000">
    <property type="entry name" value="WSS1-like_metalloprotease"/>
</dbReference>
<dbReference type="GO" id="GO:0006281">
    <property type="term" value="P:DNA repair"/>
    <property type="evidence" value="ECO:0007669"/>
    <property type="project" value="TreeGrafter"/>
</dbReference>
<dbReference type="OrthoDB" id="261960at2759"/>
<evidence type="ECO:0000259" key="6">
    <source>
        <dbReference type="PROSITE" id="PS50199"/>
    </source>
</evidence>
<feature type="domain" description="WLM" evidence="7">
    <location>
        <begin position="38"/>
        <end position="260"/>
    </location>
</feature>
<dbReference type="PANTHER" id="PTHR46622:SF1">
    <property type="entry name" value="DNA-DEPENDENT METALLOPROTEASE WSS1"/>
    <property type="match status" value="1"/>
</dbReference>
<evidence type="ECO:0000256" key="3">
    <source>
        <dbReference type="ARBA" id="ARBA00022833"/>
    </source>
</evidence>
<dbReference type="SMART" id="SM00547">
    <property type="entry name" value="ZnF_RBZ"/>
    <property type="match status" value="1"/>
</dbReference>
<sequence>MPPSNRIHTLDDLSRAASPVGDGEDWGTLPAVDPDSNKTHAPSIPCFHLPSLPGAEQARNMLERVVREFAPIVHRRGYHVRSVSELCCCHDGLDFDNTVPRRRKRRRVASNVWGYNQTTFARGRPRSHTIHLRLRHATAHHRSHAYEDVAGTLAHELAHCEHSAHDTKFYKLMDEILDEHAALMASCLTRDGGRTRTPAFGGTGQALGGNSGIANLTAAQNRQQPLATVSKGYKLGGDGCFTQWMTPAEAAVVAAEARRRQQQLRLRGDRCCRPCTIEIFEGGEETENEEDRKPASLESSKKRPLVNVPTNALRPFRRSLTKPAPPQEVIDLTKECEDSASKDFPTLTAPKMAETSIGGKQPTATWSCGACTFTNKPKALACSICQTKRGSLTG</sequence>
<dbReference type="RefSeq" id="XP_002176780.1">
    <property type="nucleotide sequence ID" value="XM_002176744.1"/>
</dbReference>
<dbReference type="Pfam" id="PF08325">
    <property type="entry name" value="WLM"/>
    <property type="match status" value="1"/>
</dbReference>
<dbReference type="AlphaFoldDB" id="B7FPW5"/>
<dbReference type="OMA" id="GTLCEFY"/>
<feature type="domain" description="RanBP2-type" evidence="6">
    <location>
        <begin position="362"/>
        <end position="391"/>
    </location>
</feature>
<dbReference type="InParanoid" id="B7FPW5"/>
<reference evidence="9" key="2">
    <citation type="submission" date="2008-08" db="EMBL/GenBank/DDBJ databases">
        <authorList>
            <consortium name="Diatom Consortium"/>
            <person name="Grigoriev I."/>
            <person name="Grimwood J."/>
            <person name="Kuo A."/>
            <person name="Otillar R.P."/>
            <person name="Salamov A."/>
            <person name="Detter J.C."/>
            <person name="Lindquist E."/>
            <person name="Shapiro H."/>
            <person name="Lucas S."/>
            <person name="Glavina del Rio T."/>
            <person name="Pitluck S."/>
            <person name="Rokhsar D."/>
            <person name="Bowler C."/>
        </authorList>
    </citation>
    <scope>GENOME REANNOTATION</scope>
    <source>
        <strain evidence="9">CCAP 1055/1</strain>
    </source>
</reference>
<dbReference type="SUPFAM" id="SSF90209">
    <property type="entry name" value="Ran binding protein zinc finger-like"/>
    <property type="match status" value="1"/>
</dbReference>
<dbReference type="GO" id="GO:0005634">
    <property type="term" value="C:nucleus"/>
    <property type="evidence" value="ECO:0007669"/>
    <property type="project" value="TreeGrafter"/>
</dbReference>
<evidence type="ECO:0000259" key="7">
    <source>
        <dbReference type="PROSITE" id="PS51397"/>
    </source>
</evidence>
<evidence type="ECO:0000256" key="2">
    <source>
        <dbReference type="ARBA" id="ARBA00022771"/>
    </source>
</evidence>
<organism evidence="8 9">
    <name type="scientific">Phaeodactylum tricornutum (strain CCAP 1055/1)</name>
    <dbReference type="NCBI Taxonomy" id="556484"/>
    <lineage>
        <taxon>Eukaryota</taxon>
        <taxon>Sar</taxon>
        <taxon>Stramenopiles</taxon>
        <taxon>Ochrophyta</taxon>
        <taxon>Bacillariophyta</taxon>
        <taxon>Bacillariophyceae</taxon>
        <taxon>Bacillariophycidae</taxon>
        <taxon>Naviculales</taxon>
        <taxon>Phaeodactylaceae</taxon>
        <taxon>Phaeodactylum</taxon>
    </lineage>
</organism>
<evidence type="ECO:0000313" key="8">
    <source>
        <dbReference type="EMBL" id="EEC51243.1"/>
    </source>
</evidence>
<dbReference type="PROSITE" id="PS50199">
    <property type="entry name" value="ZF_RANBP2_2"/>
    <property type="match status" value="1"/>
</dbReference>
<dbReference type="GO" id="GO:0008270">
    <property type="term" value="F:zinc ion binding"/>
    <property type="evidence" value="ECO:0007669"/>
    <property type="project" value="UniProtKB-KW"/>
</dbReference>
<name>B7FPW5_PHATC</name>
<keyword evidence="1" id="KW-0479">Metal-binding</keyword>
<dbReference type="Proteomes" id="UP000000759">
    <property type="component" value="Chromosome 1"/>
</dbReference>
<evidence type="ECO:0000256" key="5">
    <source>
        <dbReference type="SAM" id="MobiDB-lite"/>
    </source>
</evidence>
<dbReference type="InterPro" id="IPR036443">
    <property type="entry name" value="Znf_RanBP2_sf"/>
</dbReference>
<keyword evidence="9" id="KW-1185">Reference proteome</keyword>
<dbReference type="HOGENOM" id="CLU_578112_0_0_1"/>
<gene>
    <name evidence="8" type="ORF">PHATRDRAFT_31986</name>
</gene>
<reference evidence="8 9" key="1">
    <citation type="journal article" date="2008" name="Nature">
        <title>The Phaeodactylum genome reveals the evolutionary history of diatom genomes.</title>
        <authorList>
            <person name="Bowler C."/>
            <person name="Allen A.E."/>
            <person name="Badger J.H."/>
            <person name="Grimwood J."/>
            <person name="Jabbari K."/>
            <person name="Kuo A."/>
            <person name="Maheswari U."/>
            <person name="Martens C."/>
            <person name="Maumus F."/>
            <person name="Otillar R.P."/>
            <person name="Rayko E."/>
            <person name="Salamov A."/>
            <person name="Vandepoele K."/>
            <person name="Beszteri B."/>
            <person name="Gruber A."/>
            <person name="Heijde M."/>
            <person name="Katinka M."/>
            <person name="Mock T."/>
            <person name="Valentin K."/>
            <person name="Verret F."/>
            <person name="Berges J.A."/>
            <person name="Brownlee C."/>
            <person name="Cadoret J.P."/>
            <person name="Chiovitti A."/>
            <person name="Choi C.J."/>
            <person name="Coesel S."/>
            <person name="De Martino A."/>
            <person name="Detter J.C."/>
            <person name="Durkin C."/>
            <person name="Falciatore A."/>
            <person name="Fournet J."/>
            <person name="Haruta M."/>
            <person name="Huysman M.J."/>
            <person name="Jenkins B.D."/>
            <person name="Jiroutova K."/>
            <person name="Jorgensen R.E."/>
            <person name="Joubert Y."/>
            <person name="Kaplan A."/>
            <person name="Kroger N."/>
            <person name="Kroth P.G."/>
            <person name="La Roche J."/>
            <person name="Lindquist E."/>
            <person name="Lommer M."/>
            <person name="Martin-Jezequel V."/>
            <person name="Lopez P.J."/>
            <person name="Lucas S."/>
            <person name="Mangogna M."/>
            <person name="McGinnis K."/>
            <person name="Medlin L.K."/>
            <person name="Montsant A."/>
            <person name="Oudot-Le Secq M.P."/>
            <person name="Napoli C."/>
            <person name="Obornik M."/>
            <person name="Parker M.S."/>
            <person name="Petit J.L."/>
            <person name="Porcel B.M."/>
            <person name="Poulsen N."/>
            <person name="Robison M."/>
            <person name="Rychlewski L."/>
            <person name="Rynearson T.A."/>
            <person name="Schmutz J."/>
            <person name="Shapiro H."/>
            <person name="Siaut M."/>
            <person name="Stanley M."/>
            <person name="Sussman M.R."/>
            <person name="Taylor A.R."/>
            <person name="Vardi A."/>
            <person name="von Dassow P."/>
            <person name="Vyverman W."/>
            <person name="Willis A."/>
            <person name="Wyrwicz L.S."/>
            <person name="Rokhsar D.S."/>
            <person name="Weissenbach J."/>
            <person name="Armbrust E.V."/>
            <person name="Green B.R."/>
            <person name="Van de Peer Y."/>
            <person name="Grigoriev I.V."/>
        </authorList>
    </citation>
    <scope>NUCLEOTIDE SEQUENCE [LARGE SCALE GENOMIC DNA]</scope>
    <source>
        <strain evidence="8 9">CCAP 1055/1</strain>
    </source>
</reference>
<proteinExistence type="predicted"/>
<dbReference type="PROSITE" id="PS51397">
    <property type="entry name" value="WLM"/>
    <property type="match status" value="1"/>
</dbReference>
<dbReference type="PROSITE" id="PS01358">
    <property type="entry name" value="ZF_RANBP2_1"/>
    <property type="match status" value="1"/>
</dbReference>
<dbReference type="PANTHER" id="PTHR46622">
    <property type="entry name" value="DNA-DEPENDENT METALLOPROTEASE WSS1"/>
    <property type="match status" value="1"/>
</dbReference>
<dbReference type="PaxDb" id="2850-Phatr31986"/>
<dbReference type="GeneID" id="7196524"/>
<evidence type="ECO:0000313" key="9">
    <source>
        <dbReference type="Proteomes" id="UP000000759"/>
    </source>
</evidence>